<dbReference type="Gene3D" id="3.40.50.10490">
    <property type="entry name" value="Glucose-6-phosphate isomerase like protein, domain 1"/>
    <property type="match status" value="1"/>
</dbReference>
<dbReference type="PANTHER" id="PTHR10937:SF0">
    <property type="entry name" value="GLUTAMINE--FRUCTOSE-6-PHOSPHATE TRANSAMINASE (ISOMERIZING)"/>
    <property type="match status" value="1"/>
</dbReference>
<dbReference type="GO" id="GO:0004360">
    <property type="term" value="F:glutamine-fructose-6-phosphate transaminase (isomerizing) activity"/>
    <property type="evidence" value="ECO:0007669"/>
    <property type="project" value="TreeGrafter"/>
</dbReference>
<dbReference type="GO" id="GO:0006487">
    <property type="term" value="P:protein N-linked glycosylation"/>
    <property type="evidence" value="ECO:0007669"/>
    <property type="project" value="TreeGrafter"/>
</dbReference>
<name>A0A0F9H7S4_9ZZZZ</name>
<dbReference type="GO" id="GO:0097367">
    <property type="term" value="F:carbohydrate derivative binding"/>
    <property type="evidence" value="ECO:0007669"/>
    <property type="project" value="InterPro"/>
</dbReference>
<dbReference type="EMBL" id="LAZR01015833">
    <property type="protein sequence ID" value="KKM07154.1"/>
    <property type="molecule type" value="Genomic_DNA"/>
</dbReference>
<dbReference type="InterPro" id="IPR046348">
    <property type="entry name" value="SIS_dom_sf"/>
</dbReference>
<protein>
    <submittedName>
        <fullName evidence="1">Uncharacterized protein</fullName>
    </submittedName>
</protein>
<dbReference type="GO" id="GO:0006047">
    <property type="term" value="P:UDP-N-acetylglucosamine metabolic process"/>
    <property type="evidence" value="ECO:0007669"/>
    <property type="project" value="TreeGrafter"/>
</dbReference>
<dbReference type="SUPFAM" id="SSF53697">
    <property type="entry name" value="SIS domain"/>
    <property type="match status" value="1"/>
</dbReference>
<dbReference type="GO" id="GO:0006002">
    <property type="term" value="P:fructose 6-phosphate metabolic process"/>
    <property type="evidence" value="ECO:0007669"/>
    <property type="project" value="TreeGrafter"/>
</dbReference>
<gene>
    <name evidence="1" type="ORF">LCGC14_1736800</name>
</gene>
<proteinExistence type="predicted"/>
<accession>A0A0F9H7S4</accession>
<dbReference type="PANTHER" id="PTHR10937">
    <property type="entry name" value="GLUCOSAMINE--FRUCTOSE-6-PHOSPHATE AMINOTRANSFERASE, ISOMERIZING"/>
    <property type="match status" value="1"/>
</dbReference>
<comment type="caution">
    <text evidence="1">The sequence shown here is derived from an EMBL/GenBank/DDBJ whole genome shotgun (WGS) entry which is preliminary data.</text>
</comment>
<dbReference type="AlphaFoldDB" id="A0A0F9H7S4"/>
<feature type="non-terminal residue" evidence="1">
    <location>
        <position position="1"/>
    </location>
</feature>
<organism evidence="1">
    <name type="scientific">marine sediment metagenome</name>
    <dbReference type="NCBI Taxonomy" id="412755"/>
    <lineage>
        <taxon>unclassified sequences</taxon>
        <taxon>metagenomes</taxon>
        <taxon>ecological metagenomes</taxon>
    </lineage>
</organism>
<reference evidence="1" key="1">
    <citation type="journal article" date="2015" name="Nature">
        <title>Complex archaea that bridge the gap between prokaryotes and eukaryotes.</title>
        <authorList>
            <person name="Spang A."/>
            <person name="Saw J.H."/>
            <person name="Jorgensen S.L."/>
            <person name="Zaremba-Niedzwiedzka K."/>
            <person name="Martijn J."/>
            <person name="Lind A.E."/>
            <person name="van Eijk R."/>
            <person name="Schleper C."/>
            <person name="Guy L."/>
            <person name="Ettema T.J."/>
        </authorList>
    </citation>
    <scope>NUCLEOTIDE SEQUENCE</scope>
</reference>
<evidence type="ECO:0000313" key="1">
    <source>
        <dbReference type="EMBL" id="KKM07154.1"/>
    </source>
</evidence>
<sequence length="145" mass="16149">NLTDFLGEKLDNLFFISKGASLSSAYQASLNFKAITQTFCVALSMGVFQHGPIRIVDESFRGVLIIGDETSMKESTNLIEEITNNRGGKLILLNNSRKISSIGSSNNNIFVFEHTTENINIAPIFEIIVLQYLFLQIAKTRGLMR</sequence>